<organismHost>
    <name type="scientific">Thermus thermophilus</name>
    <dbReference type="NCBI Taxonomy" id="274"/>
</organismHost>
<evidence type="ECO:0000313" key="1">
    <source>
        <dbReference type="EMBL" id="ABU96939.1"/>
    </source>
</evidence>
<proteinExistence type="predicted"/>
<reference evidence="1 2" key="1">
    <citation type="journal article" date="2008" name="J. Mol. Biol.">
        <title>Genome comparison and proteomic characterization of Thermus thermophilus bacteriophages P23-45 and P74-26: siphoviruses with triplex-forming sequences and the longest known tails.</title>
        <authorList>
            <person name="Minakhin L."/>
            <person name="Goel M."/>
            <person name="Berdygulova Z."/>
            <person name="Ramanculov E."/>
            <person name="Florens L."/>
            <person name="Glazko G."/>
            <person name="Karamychev V.N."/>
            <person name="Slesarev A.I."/>
            <person name="Kozyavkin S.A."/>
            <person name="Khromov I."/>
            <person name="Ackermann H.W."/>
            <person name="Washburn M."/>
            <person name="Mushegian A."/>
            <person name="Severinov K."/>
        </authorList>
    </citation>
    <scope>NUCLEOTIDE SEQUENCE</scope>
</reference>
<protein>
    <submittedName>
        <fullName evidence="1">Uncharacterized protein</fullName>
    </submittedName>
</protein>
<dbReference type="GeneID" id="5600487"/>
<gene>
    <name evidence="1" type="ORF">P23p106</name>
</gene>
<dbReference type="Proteomes" id="UP000001132">
    <property type="component" value="Segment"/>
</dbReference>
<name>A7XXE2_BP234</name>
<sequence>MTRIIVDIYVTHPDDTSTRVGTYEFTEEVDYDQVDDAYAFQLFKTRVGYRMQDGFLEIGSDVFPLAQVKRIAARVLLKERLG</sequence>
<dbReference type="RefSeq" id="YP_001467959.1">
    <property type="nucleotide sequence ID" value="NC_009803.1"/>
</dbReference>
<dbReference type="EMBL" id="EU100883">
    <property type="protein sequence ID" value="ABU96939.1"/>
    <property type="molecule type" value="Genomic_DNA"/>
</dbReference>
<accession>A7XXE2</accession>
<keyword evidence="2" id="KW-1185">Reference proteome</keyword>
<evidence type="ECO:0000313" key="2">
    <source>
        <dbReference type="Proteomes" id="UP000001132"/>
    </source>
</evidence>
<dbReference type="KEGG" id="vg:5600487"/>
<organism evidence="1 2">
    <name type="scientific">Thermus virus P23-45</name>
    <name type="common">Thermus thermophilus phage P23-45</name>
    <dbReference type="NCBI Taxonomy" id="2914006"/>
    <lineage>
        <taxon>Viruses</taxon>
        <taxon>Duplodnaviria</taxon>
        <taxon>Heunggongvirae</taxon>
        <taxon>Uroviricota</taxon>
        <taxon>Caudoviricetes</taxon>
        <taxon>Oshimavirus</taxon>
        <taxon>Oshimavirus P2345</taxon>
    </lineage>
</organism>